<evidence type="ECO:0000313" key="3">
    <source>
        <dbReference type="Proteomes" id="UP000314294"/>
    </source>
</evidence>
<reference evidence="2 3" key="1">
    <citation type="submission" date="2019-03" db="EMBL/GenBank/DDBJ databases">
        <title>First draft genome of Liparis tanakae, snailfish: a comprehensive survey of snailfish specific genes.</title>
        <authorList>
            <person name="Kim W."/>
            <person name="Song I."/>
            <person name="Jeong J.-H."/>
            <person name="Kim D."/>
            <person name="Kim S."/>
            <person name="Ryu S."/>
            <person name="Song J.Y."/>
            <person name="Lee S.K."/>
        </authorList>
    </citation>
    <scope>NUCLEOTIDE SEQUENCE [LARGE SCALE GENOMIC DNA]</scope>
    <source>
        <tissue evidence="2">Muscle</tissue>
    </source>
</reference>
<proteinExistence type="predicted"/>
<evidence type="ECO:0000256" key="1">
    <source>
        <dbReference type="SAM" id="MobiDB-lite"/>
    </source>
</evidence>
<accession>A0A4Z2IDN7</accession>
<feature type="region of interest" description="Disordered" evidence="1">
    <location>
        <begin position="1"/>
        <end position="24"/>
    </location>
</feature>
<gene>
    <name evidence="2" type="ORF">EYF80_013597</name>
</gene>
<dbReference type="EMBL" id="SRLO01000096">
    <property type="protein sequence ID" value="TNN76066.1"/>
    <property type="molecule type" value="Genomic_DNA"/>
</dbReference>
<dbReference type="AlphaFoldDB" id="A0A4Z2IDN7"/>
<feature type="region of interest" description="Disordered" evidence="1">
    <location>
        <begin position="87"/>
        <end position="120"/>
    </location>
</feature>
<keyword evidence="3" id="KW-1185">Reference proteome</keyword>
<evidence type="ECO:0000313" key="2">
    <source>
        <dbReference type="EMBL" id="TNN76066.1"/>
    </source>
</evidence>
<name>A0A4Z2IDN7_9TELE</name>
<organism evidence="2 3">
    <name type="scientific">Liparis tanakae</name>
    <name type="common">Tanaka's snailfish</name>
    <dbReference type="NCBI Taxonomy" id="230148"/>
    <lineage>
        <taxon>Eukaryota</taxon>
        <taxon>Metazoa</taxon>
        <taxon>Chordata</taxon>
        <taxon>Craniata</taxon>
        <taxon>Vertebrata</taxon>
        <taxon>Euteleostomi</taxon>
        <taxon>Actinopterygii</taxon>
        <taxon>Neopterygii</taxon>
        <taxon>Teleostei</taxon>
        <taxon>Neoteleostei</taxon>
        <taxon>Acanthomorphata</taxon>
        <taxon>Eupercaria</taxon>
        <taxon>Perciformes</taxon>
        <taxon>Cottioidei</taxon>
        <taxon>Cottales</taxon>
        <taxon>Liparidae</taxon>
        <taxon>Liparis</taxon>
    </lineage>
</organism>
<comment type="caution">
    <text evidence="2">The sequence shown here is derived from an EMBL/GenBank/DDBJ whole genome shotgun (WGS) entry which is preliminary data.</text>
</comment>
<dbReference type="Proteomes" id="UP000314294">
    <property type="component" value="Unassembled WGS sequence"/>
</dbReference>
<protein>
    <submittedName>
        <fullName evidence="2">Uncharacterized protein</fullName>
    </submittedName>
</protein>
<sequence length="120" mass="13297">MLSAYGPSNSLVSPSESPAQARIRAGMEGRRDSGMLLNILSRTVCVVCAPPCRPFNEALSSTGTSWKCEPRTSGIYEWKRQRFGVQERQMGTEGKLGMKREVEAQTPSSQPTSTHRDQDY</sequence>
<feature type="compositionally biased region" description="Polar residues" evidence="1">
    <location>
        <begin position="1"/>
        <end position="18"/>
    </location>
</feature>